<keyword evidence="1" id="KW-0812">Transmembrane</keyword>
<name>A0A968KV17_9SPIO</name>
<keyword evidence="1" id="KW-0472">Membrane</keyword>
<dbReference type="AlphaFoldDB" id="A0A968KV17"/>
<keyword evidence="1" id="KW-1133">Transmembrane helix</keyword>
<feature type="transmembrane region" description="Helical" evidence="1">
    <location>
        <begin position="28"/>
        <end position="45"/>
    </location>
</feature>
<evidence type="ECO:0000313" key="3">
    <source>
        <dbReference type="Proteomes" id="UP000778951"/>
    </source>
</evidence>
<evidence type="ECO:0000256" key="1">
    <source>
        <dbReference type="SAM" id="Phobius"/>
    </source>
</evidence>
<gene>
    <name evidence="2" type="ORF">HCT48_07980</name>
</gene>
<dbReference type="RefSeq" id="WP_167696411.1">
    <property type="nucleotide sequence ID" value="NZ_CP118182.1"/>
</dbReference>
<dbReference type="EMBL" id="JAATLM010000002">
    <property type="protein sequence ID" value="NIZ70144.1"/>
    <property type="molecule type" value="Genomic_DNA"/>
</dbReference>
<reference evidence="2" key="1">
    <citation type="submission" date="2020-03" db="EMBL/GenBank/DDBJ databases">
        <title>Spirochaetal bacteria isolated from arthropods constitute a novel genus Entomospira genus novum within the order Spirochaetales.</title>
        <authorList>
            <person name="Grana-Miraglia L."/>
            <person name="Sikutova S."/>
            <person name="Fingerle V."/>
            <person name="Sing A."/>
            <person name="Castillo-Ramirez S."/>
            <person name="Margos G."/>
            <person name="Rudolf I."/>
        </authorList>
    </citation>
    <scope>NUCLEOTIDE SEQUENCE</scope>
    <source>
        <strain evidence="2">BR149</strain>
    </source>
</reference>
<dbReference type="Proteomes" id="UP000778951">
    <property type="component" value="Unassembled WGS sequence"/>
</dbReference>
<evidence type="ECO:0000313" key="2">
    <source>
        <dbReference type="EMBL" id="NIZ70144.1"/>
    </source>
</evidence>
<sequence length="210" mass="23884">MPDDSHLKHPKHPVPNAQNYSYKFFKSIHFLLLGVALIALIMAMVRGDLYRQNPKFTLQPSGVQVQLNDRKAEPLSLLFGMSVSQVRDLLGMESLLDEQLYLYSQLGLALFFDAHEGLRVIAYFSNDALNPLAIGSTWSIDHVRFNAGFVGSSFRKMTKNLQKVASLQEHTPAEVRFLLYSNTLQLHSDQRDRVTAVIYTYQDYKVPSYG</sequence>
<comment type="caution">
    <text evidence="2">The sequence shown here is derived from an EMBL/GenBank/DDBJ whole genome shotgun (WGS) entry which is preliminary data.</text>
</comment>
<keyword evidence="3" id="KW-1185">Reference proteome</keyword>
<accession>A0A968KV17</accession>
<organism evidence="2 3">
    <name type="scientific">Entomospira culicis</name>
    <dbReference type="NCBI Taxonomy" id="2719989"/>
    <lineage>
        <taxon>Bacteria</taxon>
        <taxon>Pseudomonadati</taxon>
        <taxon>Spirochaetota</taxon>
        <taxon>Spirochaetia</taxon>
        <taxon>Spirochaetales</taxon>
        <taxon>Spirochaetaceae</taxon>
        <taxon>Entomospira</taxon>
    </lineage>
</organism>
<proteinExistence type="predicted"/>
<protein>
    <submittedName>
        <fullName evidence="2">Uncharacterized protein</fullName>
    </submittedName>
</protein>